<protein>
    <recommendedName>
        <fullName evidence="4">O-antigen ligase domain-containing protein</fullName>
    </recommendedName>
</protein>
<feature type="transmembrane region" description="Helical" evidence="1">
    <location>
        <begin position="72"/>
        <end position="89"/>
    </location>
</feature>
<reference evidence="3" key="1">
    <citation type="journal article" date="2019" name="Int. J. Syst. Evol. Microbiol.">
        <title>The Global Catalogue of Microorganisms (GCM) 10K type strain sequencing project: providing services to taxonomists for standard genome sequencing and annotation.</title>
        <authorList>
            <consortium name="The Broad Institute Genomics Platform"/>
            <consortium name="The Broad Institute Genome Sequencing Center for Infectious Disease"/>
            <person name="Wu L."/>
            <person name="Ma J."/>
        </authorList>
    </citation>
    <scope>NUCLEOTIDE SEQUENCE [LARGE SCALE GENOMIC DNA]</scope>
    <source>
        <strain evidence="3">CGMCC 1.12478</strain>
    </source>
</reference>
<gene>
    <name evidence="2" type="ORF">GCM10011363_35230</name>
</gene>
<evidence type="ECO:0008006" key="4">
    <source>
        <dbReference type="Google" id="ProtNLM"/>
    </source>
</evidence>
<feature type="transmembrane region" description="Helical" evidence="1">
    <location>
        <begin position="172"/>
        <end position="188"/>
    </location>
</feature>
<proteinExistence type="predicted"/>
<sequence>MTRQTTDCFLLFLSTALLVAAFVASAMQGEVFFTYFGAEDSPVENATALILAVAGVALWWRALAAKQVISRGAVILGVLYGLAYVWAAGEEISWGQRILGFDSPDYFQTNNDQQEFNFHNMVIGGVKLDELIFGPVLSYIILSYLIVLPLLWPRVDLVKKLVRTMIIPVPRTYHAAFAFAVTVIIPFLDESRRWEVYECIFALLSLAIFLHPANPLTEAERQGELATG</sequence>
<comment type="caution">
    <text evidence="2">The sequence shown here is derived from an EMBL/GenBank/DDBJ whole genome shotgun (WGS) entry which is preliminary data.</text>
</comment>
<name>A0ABQ1L3B6_9RHOB</name>
<keyword evidence="3" id="KW-1185">Reference proteome</keyword>
<accession>A0ABQ1L3B6</accession>
<keyword evidence="1" id="KW-0812">Transmembrane</keyword>
<evidence type="ECO:0000313" key="2">
    <source>
        <dbReference type="EMBL" id="GGC15797.1"/>
    </source>
</evidence>
<dbReference type="EMBL" id="BMFC01000011">
    <property type="protein sequence ID" value="GGC15797.1"/>
    <property type="molecule type" value="Genomic_DNA"/>
</dbReference>
<organism evidence="2 3">
    <name type="scientific">Marivita lacus</name>
    <dbReference type="NCBI Taxonomy" id="1323742"/>
    <lineage>
        <taxon>Bacteria</taxon>
        <taxon>Pseudomonadati</taxon>
        <taxon>Pseudomonadota</taxon>
        <taxon>Alphaproteobacteria</taxon>
        <taxon>Rhodobacterales</taxon>
        <taxon>Roseobacteraceae</taxon>
        <taxon>Marivita</taxon>
    </lineage>
</organism>
<keyword evidence="1" id="KW-0472">Membrane</keyword>
<dbReference type="RefSeq" id="WP_188483396.1">
    <property type="nucleotide sequence ID" value="NZ_BMFC01000011.1"/>
</dbReference>
<dbReference type="Proteomes" id="UP000645462">
    <property type="component" value="Unassembled WGS sequence"/>
</dbReference>
<keyword evidence="1" id="KW-1133">Transmembrane helix</keyword>
<feature type="transmembrane region" description="Helical" evidence="1">
    <location>
        <begin position="42"/>
        <end position="60"/>
    </location>
</feature>
<evidence type="ECO:0000313" key="3">
    <source>
        <dbReference type="Proteomes" id="UP000645462"/>
    </source>
</evidence>
<evidence type="ECO:0000256" key="1">
    <source>
        <dbReference type="SAM" id="Phobius"/>
    </source>
</evidence>
<feature type="transmembrane region" description="Helical" evidence="1">
    <location>
        <begin position="131"/>
        <end position="152"/>
    </location>
</feature>